<gene>
    <name evidence="1" type="ORF">KIH16_11710</name>
</gene>
<dbReference type="EMBL" id="CP074691">
    <property type="protein sequence ID" value="QVL35802.1"/>
    <property type="molecule type" value="Genomic_DNA"/>
</dbReference>
<reference evidence="1" key="1">
    <citation type="submission" date="2021-05" db="EMBL/GenBank/DDBJ databases">
        <title>An isolated secondary fermenter in methanogenic hydrocarbon-degrading communities.</title>
        <authorList>
            <person name="Liu Y.-F."/>
            <person name="Liu Z.-l."/>
        </authorList>
    </citation>
    <scope>NUCLEOTIDE SEQUENCE</scope>
    <source>
        <strain evidence="1">L-13</strain>
    </source>
</reference>
<keyword evidence="1" id="KW-0067">ATP-binding</keyword>
<dbReference type="Proteomes" id="UP000682204">
    <property type="component" value="Chromosome"/>
</dbReference>
<keyword evidence="1" id="KW-0547">Nucleotide-binding</keyword>
<accession>A0ACD1DUG1</accession>
<keyword evidence="2" id="KW-1185">Reference proteome</keyword>
<protein>
    <submittedName>
        <fullName evidence="1">Dipeptide ABC transporter ATP-binding protein</fullName>
    </submittedName>
</protein>
<evidence type="ECO:0000313" key="2">
    <source>
        <dbReference type="Proteomes" id="UP000682204"/>
    </source>
</evidence>
<proteinExistence type="predicted"/>
<organism evidence="1 2">
    <name type="scientific">Aminirod propionatiphilus</name>
    <dbReference type="NCBI Taxonomy" id="3415223"/>
    <lineage>
        <taxon>Bacteria</taxon>
        <taxon>Thermotogati</taxon>
        <taxon>Synergistota</taxon>
        <taxon>Synergistia</taxon>
        <taxon>Synergistales</taxon>
        <taxon>Aminiphilaceae</taxon>
        <taxon>Aminirod</taxon>
    </lineage>
</organism>
<name>A0ACD1DUG1_9BACT</name>
<sequence>MIESGSHYLTVRGLKKYFPLRKGVFRRAVGHVQAVDDVSFFVNERETLGLVGESGCGKSTTGRTLLHLLEPTAGEVFFDGRNVGQILKKDPKELRRQMQIIFQDPYGSLNPRMTVHNIVGEAVRYHGLAGQADLDDYVCDILAKCGLRPEHRFRYPHEFSGGQRQRIGIARALALKPRFVVCDEPVSALDVSIQSQVLNLLKDLQREMKLTYLFISHDLSVVRHISDRIAVMYLGRLVELAAKADFFSNPLHPYTQALLSAIPLPDPTKKRERILLEGDVPSPINPPPGCRFHTRCPRAMERCRVEVPPFIDVGGDHFVACFLHSGA</sequence>
<evidence type="ECO:0000313" key="1">
    <source>
        <dbReference type="EMBL" id="QVL35802.1"/>
    </source>
</evidence>